<feature type="transmembrane region" description="Helical" evidence="1">
    <location>
        <begin position="9"/>
        <end position="26"/>
    </location>
</feature>
<accession>A0A0M7BCS2</accession>
<dbReference type="EMBL" id="CYPR01000196">
    <property type="protein sequence ID" value="CUH40181.1"/>
    <property type="molecule type" value="Genomic_DNA"/>
</dbReference>
<keyword evidence="3" id="KW-1185">Reference proteome</keyword>
<keyword evidence="1" id="KW-1133">Transmembrane helix</keyword>
<dbReference type="OrthoDB" id="8481438at2"/>
<keyword evidence="1" id="KW-0472">Membrane</keyword>
<feature type="transmembrane region" description="Helical" evidence="1">
    <location>
        <begin position="106"/>
        <end position="122"/>
    </location>
</feature>
<protein>
    <submittedName>
        <fullName evidence="2">Uncharacterized protein</fullName>
    </submittedName>
</protein>
<keyword evidence="1" id="KW-0812">Transmembrane</keyword>
<dbReference type="AlphaFoldDB" id="A0A0M7BCS2"/>
<proteinExistence type="predicted"/>
<reference evidence="2 3" key="1">
    <citation type="submission" date="2015-09" db="EMBL/GenBank/DDBJ databases">
        <authorList>
            <person name="Jackson K.R."/>
            <person name="Lunt B.L."/>
            <person name="Fisher J.N.B."/>
            <person name="Gardner A.V."/>
            <person name="Bailey M.E."/>
            <person name="Deus L.M."/>
            <person name="Earl A.S."/>
            <person name="Gibby P.D."/>
            <person name="Hartmann K.A."/>
            <person name="Liu J.E."/>
            <person name="Manci A.M."/>
            <person name="Nielsen D.A."/>
            <person name="Solomon M.B."/>
            <person name="Breakwell D.P."/>
            <person name="Burnett S.H."/>
            <person name="Grose J.H."/>
        </authorList>
    </citation>
    <scope>NUCLEOTIDE SEQUENCE [LARGE SCALE GENOMIC DNA]</scope>
    <source>
        <strain evidence="2 3">CECT 7799</strain>
    </source>
</reference>
<dbReference type="Proteomes" id="UP000049455">
    <property type="component" value="Unassembled WGS sequence"/>
</dbReference>
<feature type="transmembrane region" description="Helical" evidence="1">
    <location>
        <begin position="71"/>
        <end position="94"/>
    </location>
</feature>
<gene>
    <name evidence="2" type="ORF">JSE7799_02911</name>
</gene>
<organism evidence="2 3">
    <name type="scientific">Jannaschia seosinensis</name>
    <dbReference type="NCBI Taxonomy" id="313367"/>
    <lineage>
        <taxon>Bacteria</taxon>
        <taxon>Pseudomonadati</taxon>
        <taxon>Pseudomonadota</taxon>
        <taxon>Alphaproteobacteria</taxon>
        <taxon>Rhodobacterales</taxon>
        <taxon>Roseobacteraceae</taxon>
        <taxon>Jannaschia</taxon>
    </lineage>
</organism>
<name>A0A0M7BCS2_9RHOB</name>
<sequence length="130" mass="13998">MDQSTIRDLSYLLAVIAMTGVLIWGLKHVSRELGRVNPTTNRTLMAEALSEKEGTEAGVDEDTSFSRVSGALGAIGIAATFVGIGYWALHGLFFGTEANLEKISSLSTYFLAGSALFIPYGFNKISKIFN</sequence>
<evidence type="ECO:0000313" key="3">
    <source>
        <dbReference type="Proteomes" id="UP000049455"/>
    </source>
</evidence>
<evidence type="ECO:0000313" key="2">
    <source>
        <dbReference type="EMBL" id="CUH40181.1"/>
    </source>
</evidence>
<evidence type="ECO:0000256" key="1">
    <source>
        <dbReference type="SAM" id="Phobius"/>
    </source>
</evidence>
<dbReference type="STRING" id="313367.JSE7799_02911"/>
<dbReference type="RefSeq" id="WP_055664257.1">
    <property type="nucleotide sequence ID" value="NZ_CYPR01000196.1"/>
</dbReference>